<dbReference type="PROSITE" id="PS01360">
    <property type="entry name" value="ZF_MYND_1"/>
    <property type="match status" value="1"/>
</dbReference>
<dbReference type="AlphaFoldDB" id="A0A1C7LYZ8"/>
<dbReference type="InterPro" id="IPR002893">
    <property type="entry name" value="Znf_MYND"/>
</dbReference>
<evidence type="ECO:0000313" key="7">
    <source>
        <dbReference type="Proteomes" id="UP000092993"/>
    </source>
</evidence>
<keyword evidence="1" id="KW-0479">Metal-binding</keyword>
<evidence type="ECO:0000256" key="2">
    <source>
        <dbReference type="ARBA" id="ARBA00022771"/>
    </source>
</evidence>
<accession>A0A1C7LYZ8</accession>
<reference evidence="6 7" key="1">
    <citation type="submission" date="2016-03" db="EMBL/GenBank/DDBJ databases">
        <title>Whole genome sequencing of Grifola frondosa 9006-11.</title>
        <authorList>
            <person name="Min B."/>
            <person name="Park H."/>
            <person name="Kim J.-G."/>
            <person name="Cho H."/>
            <person name="Oh Y.-L."/>
            <person name="Kong W.-S."/>
            <person name="Choi I.-G."/>
        </authorList>
    </citation>
    <scope>NUCLEOTIDE SEQUENCE [LARGE SCALE GENOMIC DNA]</scope>
    <source>
        <strain evidence="6 7">9006-11</strain>
    </source>
</reference>
<keyword evidence="2 4" id="KW-0863">Zinc-finger</keyword>
<proteinExistence type="predicted"/>
<keyword evidence="7" id="KW-1185">Reference proteome</keyword>
<evidence type="ECO:0000313" key="6">
    <source>
        <dbReference type="EMBL" id="OBZ69930.1"/>
    </source>
</evidence>
<dbReference type="SUPFAM" id="SSF144232">
    <property type="entry name" value="HIT/MYND zinc finger-like"/>
    <property type="match status" value="1"/>
</dbReference>
<evidence type="ECO:0000259" key="5">
    <source>
        <dbReference type="PROSITE" id="PS50865"/>
    </source>
</evidence>
<dbReference type="Pfam" id="PF01753">
    <property type="entry name" value="zf-MYND"/>
    <property type="match status" value="1"/>
</dbReference>
<keyword evidence="3" id="KW-0862">Zinc</keyword>
<sequence>MNRIRVTSGTMGEIDEVLRNARRGSYLDLIDLSNAWDPALISPDQALSVFLLHLEESRVPRSVASRSSPRENLAVGSMNGLSNVIQTLGGGEPHFQHVIDAWPGIFAWSVHLVSRLEQLDRNEQSKELLRVLSMCWYYLSDHDAIRDIIIRTPGSVELSMRMWRKETVGQAVSPPFATGMLVKLFKGADTGTMERAVGALDGTKKVVKLALTCLQTASTGPQNRPLDLVCYMDLLDVLSRPDHPLRNELRGANAVQAVTTVLVKVSNEINISQDPNYVHAVESGFRYLRNHLDTTNGFIWVSQAVDAGILRAFCDCSPHFSRLQPQQLQGVLDVVRKVLSSFLIFRSVVEPVGVALEKIDCGPQKARVNASIAKAVWDDFQTLAKSRYKIVKFLRVLVNPLICDNCQKVGNKEGVRKCAGCLTTFYCSKECQVAAWKGDDHKTTCQLKKRLRTEGRNAPISKRDNAFFCQLSLYDARAHLPQLRMLARSEFADDPLSNLIICVDYSDRSARCTLKRADEYVCGLLAESEAIATSHDAIIEKFRSHPGHYTLIETTLRGGNGSLTLTVGWFWSADSPVRGDSEDRVGGLQYRQLPGSEDDRETLRWTYERIHETMNNSELADLAGETEID</sequence>
<dbReference type="Proteomes" id="UP000092993">
    <property type="component" value="Unassembled WGS sequence"/>
</dbReference>
<evidence type="ECO:0000256" key="3">
    <source>
        <dbReference type="ARBA" id="ARBA00022833"/>
    </source>
</evidence>
<evidence type="ECO:0000256" key="1">
    <source>
        <dbReference type="ARBA" id="ARBA00022723"/>
    </source>
</evidence>
<dbReference type="PROSITE" id="PS50865">
    <property type="entry name" value="ZF_MYND_2"/>
    <property type="match status" value="1"/>
</dbReference>
<feature type="domain" description="MYND-type" evidence="5">
    <location>
        <begin position="403"/>
        <end position="445"/>
    </location>
</feature>
<dbReference type="OrthoDB" id="2786161at2759"/>
<gene>
    <name evidence="6" type="ORF">A0H81_10589</name>
</gene>
<evidence type="ECO:0000256" key="4">
    <source>
        <dbReference type="PROSITE-ProRule" id="PRU00134"/>
    </source>
</evidence>
<dbReference type="Gene3D" id="6.10.140.2220">
    <property type="match status" value="1"/>
</dbReference>
<dbReference type="GO" id="GO:0008270">
    <property type="term" value="F:zinc ion binding"/>
    <property type="evidence" value="ECO:0007669"/>
    <property type="project" value="UniProtKB-KW"/>
</dbReference>
<dbReference type="STRING" id="5627.A0A1C7LYZ8"/>
<comment type="caution">
    <text evidence="6">The sequence shown here is derived from an EMBL/GenBank/DDBJ whole genome shotgun (WGS) entry which is preliminary data.</text>
</comment>
<dbReference type="EMBL" id="LUGG01000015">
    <property type="protein sequence ID" value="OBZ69930.1"/>
    <property type="molecule type" value="Genomic_DNA"/>
</dbReference>
<protein>
    <recommendedName>
        <fullName evidence="5">MYND-type domain-containing protein</fullName>
    </recommendedName>
</protein>
<name>A0A1C7LYZ8_GRIFR</name>
<organism evidence="6 7">
    <name type="scientific">Grifola frondosa</name>
    <name type="common">Maitake</name>
    <name type="synonym">Polyporus frondosus</name>
    <dbReference type="NCBI Taxonomy" id="5627"/>
    <lineage>
        <taxon>Eukaryota</taxon>
        <taxon>Fungi</taxon>
        <taxon>Dikarya</taxon>
        <taxon>Basidiomycota</taxon>
        <taxon>Agaricomycotina</taxon>
        <taxon>Agaricomycetes</taxon>
        <taxon>Polyporales</taxon>
        <taxon>Grifolaceae</taxon>
        <taxon>Grifola</taxon>
    </lineage>
</organism>